<dbReference type="GO" id="GO:0005829">
    <property type="term" value="C:cytosol"/>
    <property type="evidence" value="ECO:0007669"/>
    <property type="project" value="TreeGrafter"/>
</dbReference>
<organism evidence="7 8">
    <name type="scientific">Streblomastix strix</name>
    <dbReference type="NCBI Taxonomy" id="222440"/>
    <lineage>
        <taxon>Eukaryota</taxon>
        <taxon>Metamonada</taxon>
        <taxon>Preaxostyla</taxon>
        <taxon>Oxymonadida</taxon>
        <taxon>Streblomastigidae</taxon>
        <taxon>Streblomastix</taxon>
    </lineage>
</organism>
<dbReference type="PROSITE" id="PS51194">
    <property type="entry name" value="HELICASE_CTER"/>
    <property type="match status" value="1"/>
</dbReference>
<dbReference type="SUPFAM" id="SSF52540">
    <property type="entry name" value="P-loop containing nucleoside triphosphate hydrolases"/>
    <property type="match status" value="1"/>
</dbReference>
<dbReference type="Gene3D" id="3.40.50.300">
    <property type="entry name" value="P-loop containing nucleotide triphosphate hydrolases"/>
    <property type="match status" value="1"/>
</dbReference>
<evidence type="ECO:0000313" key="8">
    <source>
        <dbReference type="Proteomes" id="UP000324800"/>
    </source>
</evidence>
<dbReference type="SMART" id="SM00490">
    <property type="entry name" value="HELICc"/>
    <property type="match status" value="1"/>
</dbReference>
<protein>
    <submittedName>
        <fullName evidence="7">Putative DEAD-box ATP-dependent RNA helicase 36</fullName>
    </submittedName>
</protein>
<gene>
    <name evidence="7" type="ORF">EZS28_036100</name>
</gene>
<dbReference type="PANTHER" id="PTHR47959">
    <property type="entry name" value="ATP-DEPENDENT RNA HELICASE RHLE-RELATED"/>
    <property type="match status" value="1"/>
</dbReference>
<evidence type="ECO:0000259" key="6">
    <source>
        <dbReference type="PROSITE" id="PS51194"/>
    </source>
</evidence>
<keyword evidence="4" id="KW-0067">ATP-binding</keyword>
<comment type="caution">
    <text evidence="7">The sequence shown here is derived from an EMBL/GenBank/DDBJ whole genome shotgun (WGS) entry which is preliminary data.</text>
</comment>
<evidence type="ECO:0000256" key="3">
    <source>
        <dbReference type="ARBA" id="ARBA00022806"/>
    </source>
</evidence>
<dbReference type="InterPro" id="IPR027417">
    <property type="entry name" value="P-loop_NTPase"/>
</dbReference>
<proteinExistence type="predicted"/>
<dbReference type="GO" id="GO:0005524">
    <property type="term" value="F:ATP binding"/>
    <property type="evidence" value="ECO:0007669"/>
    <property type="project" value="UniProtKB-KW"/>
</dbReference>
<dbReference type="AlphaFoldDB" id="A0A5J4UE46"/>
<sequence length="207" mass="24067">METLRKFKAGSLSILLTTDVASRGLDIPSVRLVVNYDLPLQPNTYIHRVGRTARLGKKGSSISFITQNDIESVHRIEALTKKQMKSIGEINDKLIKHDLLTVETNKSVAAVLFSETELGKQSRKEKQERMEKFKWKGDDRRREKEKQQGKQQQQENKEDKSGIQTDFNPNMKVKRKREDHQDVIEQKNLQNGIQDQDASKRKRRRIE</sequence>
<dbReference type="InterPro" id="IPR001650">
    <property type="entry name" value="Helicase_C-like"/>
</dbReference>
<dbReference type="CDD" id="cd18787">
    <property type="entry name" value="SF2_C_DEAD"/>
    <property type="match status" value="1"/>
</dbReference>
<evidence type="ECO:0000256" key="2">
    <source>
        <dbReference type="ARBA" id="ARBA00022801"/>
    </source>
</evidence>
<reference evidence="7 8" key="1">
    <citation type="submission" date="2019-03" db="EMBL/GenBank/DDBJ databases">
        <title>Single cell metagenomics reveals metabolic interactions within the superorganism composed of flagellate Streblomastix strix and complex community of Bacteroidetes bacteria on its surface.</title>
        <authorList>
            <person name="Treitli S.C."/>
            <person name="Kolisko M."/>
            <person name="Husnik F."/>
            <person name="Keeling P."/>
            <person name="Hampl V."/>
        </authorList>
    </citation>
    <scope>NUCLEOTIDE SEQUENCE [LARGE SCALE GENOMIC DNA]</scope>
    <source>
        <strain evidence="7">ST1C</strain>
    </source>
</reference>
<dbReference type="EMBL" id="SNRW01017413">
    <property type="protein sequence ID" value="KAA6368373.1"/>
    <property type="molecule type" value="Genomic_DNA"/>
</dbReference>
<accession>A0A5J4UE46</accession>
<dbReference type="OrthoDB" id="10261904at2759"/>
<dbReference type="InterPro" id="IPR050079">
    <property type="entry name" value="DEAD_box_RNA_helicase"/>
</dbReference>
<feature type="compositionally biased region" description="Basic and acidic residues" evidence="5">
    <location>
        <begin position="119"/>
        <end position="148"/>
    </location>
</feature>
<feature type="domain" description="Helicase C-terminal" evidence="6">
    <location>
        <begin position="1"/>
        <end position="95"/>
    </location>
</feature>
<dbReference type="GO" id="GO:0003724">
    <property type="term" value="F:RNA helicase activity"/>
    <property type="evidence" value="ECO:0007669"/>
    <property type="project" value="TreeGrafter"/>
</dbReference>
<feature type="compositionally biased region" description="Basic and acidic residues" evidence="5">
    <location>
        <begin position="176"/>
        <end position="185"/>
    </location>
</feature>
<dbReference type="GO" id="GO:0016787">
    <property type="term" value="F:hydrolase activity"/>
    <property type="evidence" value="ECO:0007669"/>
    <property type="project" value="UniProtKB-KW"/>
</dbReference>
<evidence type="ECO:0000256" key="5">
    <source>
        <dbReference type="SAM" id="MobiDB-lite"/>
    </source>
</evidence>
<evidence type="ECO:0000256" key="4">
    <source>
        <dbReference type="ARBA" id="ARBA00022840"/>
    </source>
</evidence>
<name>A0A5J4UE46_9EUKA</name>
<dbReference type="Pfam" id="PF00271">
    <property type="entry name" value="Helicase_C"/>
    <property type="match status" value="1"/>
</dbReference>
<keyword evidence="1" id="KW-0547">Nucleotide-binding</keyword>
<dbReference type="PANTHER" id="PTHR47959:SF24">
    <property type="entry name" value="ATP-DEPENDENT RNA HELICASE"/>
    <property type="match status" value="1"/>
</dbReference>
<evidence type="ECO:0000313" key="7">
    <source>
        <dbReference type="EMBL" id="KAA6368373.1"/>
    </source>
</evidence>
<keyword evidence="3 7" id="KW-0347">Helicase</keyword>
<evidence type="ECO:0000256" key="1">
    <source>
        <dbReference type="ARBA" id="ARBA00022741"/>
    </source>
</evidence>
<feature type="compositionally biased region" description="Polar residues" evidence="5">
    <location>
        <begin position="187"/>
        <end position="196"/>
    </location>
</feature>
<keyword evidence="2" id="KW-0378">Hydrolase</keyword>
<dbReference type="Proteomes" id="UP000324800">
    <property type="component" value="Unassembled WGS sequence"/>
</dbReference>
<feature type="region of interest" description="Disordered" evidence="5">
    <location>
        <begin position="119"/>
        <end position="207"/>
    </location>
</feature>